<dbReference type="EMBL" id="UZAF01018598">
    <property type="protein sequence ID" value="VDO53084.1"/>
    <property type="molecule type" value="Genomic_DNA"/>
</dbReference>
<reference evidence="5" key="1">
    <citation type="submission" date="2017-02" db="UniProtKB">
        <authorList>
            <consortium name="WormBaseParasite"/>
        </authorList>
    </citation>
    <scope>IDENTIFICATION</scope>
</reference>
<dbReference type="Gene3D" id="1.10.287.110">
    <property type="entry name" value="DnaJ domain"/>
    <property type="match status" value="1"/>
</dbReference>
<dbReference type="STRING" id="6290.A0A0N4WSK4"/>
<organism evidence="5">
    <name type="scientific">Haemonchus placei</name>
    <name type="common">Barber's pole worm</name>
    <dbReference type="NCBI Taxonomy" id="6290"/>
    <lineage>
        <taxon>Eukaryota</taxon>
        <taxon>Metazoa</taxon>
        <taxon>Ecdysozoa</taxon>
        <taxon>Nematoda</taxon>
        <taxon>Chromadorea</taxon>
        <taxon>Rhabditida</taxon>
        <taxon>Rhabditina</taxon>
        <taxon>Rhabditomorpha</taxon>
        <taxon>Strongyloidea</taxon>
        <taxon>Trichostrongylidae</taxon>
        <taxon>Haemonchus</taxon>
    </lineage>
</organism>
<reference evidence="3 4" key="2">
    <citation type="submission" date="2018-11" db="EMBL/GenBank/DDBJ databases">
        <authorList>
            <consortium name="Pathogen Informatics"/>
        </authorList>
    </citation>
    <scope>NUCLEOTIDE SEQUENCE [LARGE SCALE GENOMIC DNA]</scope>
    <source>
        <strain evidence="3 4">MHpl1</strain>
    </source>
</reference>
<dbReference type="CDD" id="cd06257">
    <property type="entry name" value="DnaJ"/>
    <property type="match status" value="1"/>
</dbReference>
<dbReference type="OMA" id="DYKDFEH"/>
<dbReference type="InterPro" id="IPR001623">
    <property type="entry name" value="DnaJ_domain"/>
</dbReference>
<dbReference type="SMART" id="SM00271">
    <property type="entry name" value="DnaJ"/>
    <property type="match status" value="1"/>
</dbReference>
<gene>
    <name evidence="3" type="ORF">HPLM_LOCUS14518</name>
</gene>
<accession>A0A0N4WSK4</accession>
<dbReference type="PANTHER" id="PTHR44145:SF4">
    <property type="entry name" value="J DOMAIN-CONTAINING PROTEIN"/>
    <property type="match status" value="1"/>
</dbReference>
<evidence type="ECO:0000313" key="3">
    <source>
        <dbReference type="EMBL" id="VDO53084.1"/>
    </source>
</evidence>
<dbReference type="GO" id="GO:0007005">
    <property type="term" value="P:mitochondrion organization"/>
    <property type="evidence" value="ECO:0007669"/>
    <property type="project" value="TreeGrafter"/>
</dbReference>
<dbReference type="PANTHER" id="PTHR44145">
    <property type="entry name" value="DNAJ HOMOLOG SUBFAMILY A MEMBER 3, MITOCHONDRIAL"/>
    <property type="match status" value="1"/>
</dbReference>
<sequence>MATGPTCCRQFATEPVVDYYAVLGVKPGASAKVFSICLKKSFSLSGVRKVLFAIEEKVFGVLRKVVQEIKAAFYSLSKKYHPDRNRDNQAEAASKFHQVSLAYEVLGSDEKRKMYDMTRIRTSPDLSSHYVRRTTTSAPTKQYTDLDIDYKSFEHFQRLNRQRKTYHSRFDMPEEFYAELGGKRREFKSTYEPPAVRMTVLICDGLKLFEFFKLETERQQAKYPIPTFEQMMREKRRKQEEENRKQVAGALGLATAAAAIIFIVRKFFR</sequence>
<keyword evidence="4" id="KW-1185">Reference proteome</keyword>
<feature type="domain" description="J" evidence="2">
    <location>
        <begin position="18"/>
        <end position="119"/>
    </location>
</feature>
<evidence type="ECO:0000313" key="5">
    <source>
        <dbReference type="WBParaSite" id="HPLM_0001452601-mRNA-1"/>
    </source>
</evidence>
<dbReference type="WBParaSite" id="HPLM_0001452601-mRNA-1">
    <property type="protein sequence ID" value="HPLM_0001452601-mRNA-1"/>
    <property type="gene ID" value="HPLM_0001452601"/>
</dbReference>
<dbReference type="GO" id="GO:0005739">
    <property type="term" value="C:mitochondrion"/>
    <property type="evidence" value="ECO:0007669"/>
    <property type="project" value="TreeGrafter"/>
</dbReference>
<evidence type="ECO:0000256" key="1">
    <source>
        <dbReference type="SAM" id="Phobius"/>
    </source>
</evidence>
<name>A0A0N4WSK4_HAEPC</name>
<evidence type="ECO:0000313" key="4">
    <source>
        <dbReference type="Proteomes" id="UP000268014"/>
    </source>
</evidence>
<evidence type="ECO:0000259" key="2">
    <source>
        <dbReference type="PROSITE" id="PS50076"/>
    </source>
</evidence>
<keyword evidence="1" id="KW-1133">Transmembrane helix</keyword>
<dbReference type="PROSITE" id="PS50076">
    <property type="entry name" value="DNAJ_2"/>
    <property type="match status" value="1"/>
</dbReference>
<dbReference type="InterPro" id="IPR051938">
    <property type="entry name" value="Apopto_cytoskel_mod"/>
</dbReference>
<dbReference type="Pfam" id="PF00226">
    <property type="entry name" value="DnaJ"/>
    <property type="match status" value="1"/>
</dbReference>
<dbReference type="Proteomes" id="UP000268014">
    <property type="component" value="Unassembled WGS sequence"/>
</dbReference>
<keyword evidence="1" id="KW-0812">Transmembrane</keyword>
<feature type="transmembrane region" description="Helical" evidence="1">
    <location>
        <begin position="247"/>
        <end position="268"/>
    </location>
</feature>
<dbReference type="InterPro" id="IPR036869">
    <property type="entry name" value="J_dom_sf"/>
</dbReference>
<dbReference type="GO" id="GO:0043066">
    <property type="term" value="P:negative regulation of apoptotic process"/>
    <property type="evidence" value="ECO:0007669"/>
    <property type="project" value="TreeGrafter"/>
</dbReference>
<dbReference type="SUPFAM" id="SSF46565">
    <property type="entry name" value="Chaperone J-domain"/>
    <property type="match status" value="1"/>
</dbReference>
<dbReference type="AlphaFoldDB" id="A0A0N4WSK4"/>
<dbReference type="OrthoDB" id="376357at2759"/>
<proteinExistence type="predicted"/>
<keyword evidence="1" id="KW-0472">Membrane</keyword>
<protein>
    <submittedName>
        <fullName evidence="5">J domain-containing protein</fullName>
    </submittedName>
</protein>
<dbReference type="PRINTS" id="PR00625">
    <property type="entry name" value="JDOMAIN"/>
</dbReference>